<dbReference type="Pfam" id="PF00350">
    <property type="entry name" value="Dynamin_N"/>
    <property type="match status" value="1"/>
</dbReference>
<keyword evidence="3" id="KW-0378">Hydrolase</keyword>
<keyword evidence="4" id="KW-0342">GTP-binding</keyword>
<keyword evidence="10" id="KW-1185">Reference proteome</keyword>
<dbReference type="OrthoDB" id="10044444at2759"/>
<dbReference type="Proteomes" id="UP000663828">
    <property type="component" value="Unassembled WGS sequence"/>
</dbReference>
<dbReference type="SUPFAM" id="SSF52540">
    <property type="entry name" value="P-loop containing nucleoside triphosphate hydrolases"/>
    <property type="match status" value="1"/>
</dbReference>
<dbReference type="AlphaFoldDB" id="A0A815MN45"/>
<keyword evidence="5" id="KW-0472">Membrane</keyword>
<keyword evidence="2" id="KW-0547">Nucleotide-binding</keyword>
<dbReference type="EMBL" id="CAJNOJ010000380">
    <property type="protein sequence ID" value="CAF1425241.1"/>
    <property type="molecule type" value="Genomic_DNA"/>
</dbReference>
<dbReference type="PANTHER" id="PTHR10465:SF0">
    <property type="entry name" value="SARCALUMENIN"/>
    <property type="match status" value="1"/>
</dbReference>
<feature type="compositionally biased region" description="Low complexity" evidence="6">
    <location>
        <begin position="8"/>
        <end position="21"/>
    </location>
</feature>
<dbReference type="InterPro" id="IPR045063">
    <property type="entry name" value="Dynamin_N"/>
</dbReference>
<dbReference type="Proteomes" id="UP000663852">
    <property type="component" value="Unassembled WGS sequence"/>
</dbReference>
<protein>
    <recommendedName>
        <fullName evidence="7">Dynamin N-terminal domain-containing protein</fullName>
    </recommendedName>
</protein>
<dbReference type="GO" id="GO:0003924">
    <property type="term" value="F:GTPase activity"/>
    <property type="evidence" value="ECO:0007669"/>
    <property type="project" value="InterPro"/>
</dbReference>
<comment type="subcellular location">
    <subcellularLocation>
        <location evidence="1">Membrane</location>
    </subcellularLocation>
</comment>
<evidence type="ECO:0000256" key="5">
    <source>
        <dbReference type="ARBA" id="ARBA00023136"/>
    </source>
</evidence>
<evidence type="ECO:0000256" key="1">
    <source>
        <dbReference type="ARBA" id="ARBA00004370"/>
    </source>
</evidence>
<comment type="caution">
    <text evidence="8">The sequence shown here is derived from an EMBL/GenBank/DDBJ whole genome shotgun (WGS) entry which is preliminary data.</text>
</comment>
<accession>A0A815MN45</accession>
<evidence type="ECO:0000313" key="10">
    <source>
        <dbReference type="Proteomes" id="UP000663828"/>
    </source>
</evidence>
<dbReference type="GO" id="GO:0005525">
    <property type="term" value="F:GTP binding"/>
    <property type="evidence" value="ECO:0007669"/>
    <property type="project" value="UniProtKB-KW"/>
</dbReference>
<dbReference type="GO" id="GO:0007005">
    <property type="term" value="P:mitochondrion organization"/>
    <property type="evidence" value="ECO:0007669"/>
    <property type="project" value="UniProtKB-ARBA"/>
</dbReference>
<evidence type="ECO:0000313" key="11">
    <source>
        <dbReference type="Proteomes" id="UP000663852"/>
    </source>
</evidence>
<dbReference type="GO" id="GO:0016020">
    <property type="term" value="C:membrane"/>
    <property type="evidence" value="ECO:0007669"/>
    <property type="project" value="UniProtKB-SubCell"/>
</dbReference>
<dbReference type="Gene3D" id="3.40.50.300">
    <property type="entry name" value="P-loop containing nucleotide triphosphate hydrolases"/>
    <property type="match status" value="1"/>
</dbReference>
<organism evidence="8 11">
    <name type="scientific">Adineta ricciae</name>
    <name type="common">Rotifer</name>
    <dbReference type="NCBI Taxonomy" id="249248"/>
    <lineage>
        <taxon>Eukaryota</taxon>
        <taxon>Metazoa</taxon>
        <taxon>Spiralia</taxon>
        <taxon>Gnathifera</taxon>
        <taxon>Rotifera</taxon>
        <taxon>Eurotatoria</taxon>
        <taxon>Bdelloidea</taxon>
        <taxon>Adinetida</taxon>
        <taxon>Adinetidae</taxon>
        <taxon>Adineta</taxon>
    </lineage>
</organism>
<evidence type="ECO:0000313" key="9">
    <source>
        <dbReference type="EMBL" id="CAF1460098.1"/>
    </source>
</evidence>
<gene>
    <name evidence="8" type="ORF">EDS130_LOCUS37813</name>
    <name evidence="9" type="ORF">XAT740_LOCUS37387</name>
</gene>
<evidence type="ECO:0000313" key="8">
    <source>
        <dbReference type="EMBL" id="CAF1425241.1"/>
    </source>
</evidence>
<dbReference type="EMBL" id="CAJNOR010003923">
    <property type="protein sequence ID" value="CAF1460098.1"/>
    <property type="molecule type" value="Genomic_DNA"/>
</dbReference>
<reference evidence="8" key="1">
    <citation type="submission" date="2021-02" db="EMBL/GenBank/DDBJ databases">
        <authorList>
            <person name="Nowell W R."/>
        </authorList>
    </citation>
    <scope>NUCLEOTIDE SEQUENCE</scope>
</reference>
<name>A0A815MN45_ADIRI</name>
<evidence type="ECO:0000256" key="2">
    <source>
        <dbReference type="ARBA" id="ARBA00022741"/>
    </source>
</evidence>
<dbReference type="InterPro" id="IPR027094">
    <property type="entry name" value="Mitofusin_fam"/>
</dbReference>
<dbReference type="PANTHER" id="PTHR10465">
    <property type="entry name" value="TRANSMEMBRANE GTPASE FZO1"/>
    <property type="match status" value="1"/>
</dbReference>
<evidence type="ECO:0000256" key="3">
    <source>
        <dbReference type="ARBA" id="ARBA00022801"/>
    </source>
</evidence>
<dbReference type="InterPro" id="IPR027417">
    <property type="entry name" value="P-loop_NTPase"/>
</dbReference>
<proteinExistence type="predicted"/>
<feature type="domain" description="Dynamin N-terminal" evidence="7">
    <location>
        <begin position="199"/>
        <end position="411"/>
    </location>
</feature>
<evidence type="ECO:0000256" key="4">
    <source>
        <dbReference type="ARBA" id="ARBA00023134"/>
    </source>
</evidence>
<feature type="region of interest" description="Disordered" evidence="6">
    <location>
        <begin position="1"/>
        <end position="21"/>
    </location>
</feature>
<evidence type="ECO:0000256" key="6">
    <source>
        <dbReference type="SAM" id="MobiDB-lite"/>
    </source>
</evidence>
<sequence>MKKNQQASNKNKPSTSFSSSYSTDPYINSARLVSCQIEENKNECCSIISQYGVDSNELLHLLEQWTQLIIYEYKGRREYFKLLLKDKWERGELNSVRSGDQSDLRLVHVHIQKLNEWQQVTLPDMKRQLDELQPTSNVKELTSRLIDNLFQISSSITAIHQAAAKVGHGDQLQTSGSLNEMLEQLKRLKAISEKEHNTICIIGLEKAGKSSFINALLGFELLPFRIERCTQIQTILKPPSKENPDLFATIEFYDQNEFSSLIDNLPKEKEETDNAYQKRATLIYQTRQEHVSKDALIKHYQASNDAQAQAIIKELHKYIANEVFLNIVKHVIIYTAKLPGKDYILLDVPGCDSPVAEHRASAIRAVQNSDAFLFLTDGQRPSLTNDQVHLLHEIHEGHFDGMKRAFGIITKLDLCQTRSKYLEHRAKTQIELEQKSFPREHIFTVAANVSLLEQTQADRNQLRQIKERVQQYDSLLGGFDQCKQTLHSYIEHDLPHSRLRQVVNMAQQKIARFVQDTIKVGQQLIPSETEESLEEYIKRLNTEQWNDIFDKERYLCVLSRAAFWQKDTLATKRYDCTRELIRYFQEEFRMDSDEIMKKVHSVEQKMLEKHDIAVFQMNPYEIETQEREMIVESMLAAVKLTSSKLTKYMYEKYVQELEKILNDICPEQGDLFHTTLTLEQCEIQVKTLVLRVSHPVIIASIRWPYVFKDNRIAAAEELARIAPTVAYNVYENSQQDPNNSMNNLGKTIAGIFESAMVTNVQNGILNALFRR</sequence>
<evidence type="ECO:0000259" key="7">
    <source>
        <dbReference type="Pfam" id="PF00350"/>
    </source>
</evidence>